<dbReference type="InterPro" id="IPR051690">
    <property type="entry name" value="PseI-like"/>
</dbReference>
<dbReference type="InterPro" id="IPR013132">
    <property type="entry name" value="PseI/NeuA/B-like_N"/>
</dbReference>
<evidence type="ECO:0000313" key="2">
    <source>
        <dbReference type="EMBL" id="PWR72851.1"/>
    </source>
</evidence>
<dbReference type="PANTHER" id="PTHR42966">
    <property type="entry name" value="N-ACETYLNEURAMINATE SYNTHASE"/>
    <property type="match status" value="1"/>
</dbReference>
<proteinExistence type="predicted"/>
<evidence type="ECO:0000259" key="1">
    <source>
        <dbReference type="Pfam" id="PF03102"/>
    </source>
</evidence>
<feature type="domain" description="PseI/NeuA/B-like" evidence="1">
    <location>
        <begin position="39"/>
        <end position="265"/>
    </location>
</feature>
<dbReference type="InterPro" id="IPR036732">
    <property type="entry name" value="AFP_Neu5c_C_sf"/>
</dbReference>
<gene>
    <name evidence="2" type="ORF">DK846_07845</name>
</gene>
<dbReference type="PANTHER" id="PTHR42966:SF1">
    <property type="entry name" value="SIALIC ACID SYNTHASE"/>
    <property type="match status" value="1"/>
</dbReference>
<dbReference type="EMBL" id="QGMY01000006">
    <property type="protein sequence ID" value="PWR72851.1"/>
    <property type="molecule type" value="Genomic_DNA"/>
</dbReference>
<protein>
    <submittedName>
        <fullName evidence="2">N-acetylneuraminate synthase</fullName>
    </submittedName>
</protein>
<organism evidence="2 3">
    <name type="scientific">Methanospirillum lacunae</name>
    <dbReference type="NCBI Taxonomy" id="668570"/>
    <lineage>
        <taxon>Archaea</taxon>
        <taxon>Methanobacteriati</taxon>
        <taxon>Methanobacteriota</taxon>
        <taxon>Stenosarchaea group</taxon>
        <taxon>Methanomicrobia</taxon>
        <taxon>Methanomicrobiales</taxon>
        <taxon>Methanospirillaceae</taxon>
        <taxon>Methanospirillum</taxon>
    </lineage>
</organism>
<keyword evidence="3" id="KW-1185">Reference proteome</keyword>
<dbReference type="GO" id="GO:0047444">
    <property type="term" value="F:N-acylneuraminate-9-phosphate synthase activity"/>
    <property type="evidence" value="ECO:0007669"/>
    <property type="project" value="TreeGrafter"/>
</dbReference>
<dbReference type="Gene3D" id="3.90.1210.10">
    <property type="entry name" value="Antifreeze-like/N-acetylneuraminic acid synthase C-terminal domain"/>
    <property type="match status" value="1"/>
</dbReference>
<sequence>MIMNAITINGRHVGDGYPAYIIAEIGINHNGNVSLAKDMIAAAWSSGADAVKIQTFITDQFLHPSHPGYNYDIDAEITHDNEQEIWDFAKKHGINLFSTPEEFASLNFIAQQNPSLIKIAAMDFNYKDLIQAVAKLQKPIILSSGMSTMEEVLQAVRWVEEVGNTQYIVLHCVSCYPAADHSCNLRVIQTLKRVLDCPVGFSDHTEGIHIPLAAVALGANVIEKHFTIDKNLPGPDQRCSMDPSELKTFIQNIRGIESAMGHGRKIPAPEEKEPRKFKRRGIYASGPLEQGTVLTENHVLFYAPSHHNCNVTDWDLMKNRVLNKKVNKMDPIFIDDLY</sequence>
<dbReference type="Pfam" id="PF03102">
    <property type="entry name" value="NeuB"/>
    <property type="match status" value="1"/>
</dbReference>
<dbReference type="InterPro" id="IPR013785">
    <property type="entry name" value="Aldolase_TIM"/>
</dbReference>
<dbReference type="Proteomes" id="UP000245657">
    <property type="component" value="Unassembled WGS sequence"/>
</dbReference>
<dbReference type="SUPFAM" id="SSF51269">
    <property type="entry name" value="AFP III-like domain"/>
    <property type="match status" value="1"/>
</dbReference>
<accession>A0A2V2NBA1</accession>
<dbReference type="SUPFAM" id="SSF51569">
    <property type="entry name" value="Aldolase"/>
    <property type="match status" value="1"/>
</dbReference>
<dbReference type="AlphaFoldDB" id="A0A2V2NBA1"/>
<dbReference type="GO" id="GO:0016051">
    <property type="term" value="P:carbohydrate biosynthetic process"/>
    <property type="evidence" value="ECO:0007669"/>
    <property type="project" value="InterPro"/>
</dbReference>
<reference evidence="2 3" key="1">
    <citation type="submission" date="2018-05" db="EMBL/GenBank/DDBJ databases">
        <title>Draft genome of Methanospirillum lacunae Ki8-1.</title>
        <authorList>
            <person name="Dueholm M.S."/>
            <person name="Nielsen P.H."/>
            <person name="Bakmann L.F."/>
            <person name="Otzen D.E."/>
        </authorList>
    </citation>
    <scope>NUCLEOTIDE SEQUENCE [LARGE SCALE GENOMIC DNA]</scope>
    <source>
        <strain evidence="2 3">Ki8-1</strain>
    </source>
</reference>
<evidence type="ECO:0000313" key="3">
    <source>
        <dbReference type="Proteomes" id="UP000245657"/>
    </source>
</evidence>
<comment type="caution">
    <text evidence="2">The sequence shown here is derived from an EMBL/GenBank/DDBJ whole genome shotgun (WGS) entry which is preliminary data.</text>
</comment>
<dbReference type="Gene3D" id="3.20.20.70">
    <property type="entry name" value="Aldolase class I"/>
    <property type="match status" value="1"/>
</dbReference>
<name>A0A2V2NBA1_9EURY</name>